<feature type="signal peptide" evidence="1">
    <location>
        <begin position="1"/>
        <end position="21"/>
    </location>
</feature>
<evidence type="ECO:0000313" key="2">
    <source>
        <dbReference type="EMBL" id="MCY7008300.1"/>
    </source>
</evidence>
<name>A0ABT4DI65_FUSSI</name>
<reference evidence="2" key="1">
    <citation type="submission" date="2022-09" db="EMBL/GenBank/DDBJ databases">
        <authorList>
            <person name="Zoaiter M."/>
        </authorList>
    </citation>
    <scope>NUCLEOTIDE SEQUENCE</scope>
    <source>
        <strain evidence="2">DSM 19848</strain>
    </source>
</reference>
<dbReference type="PROSITE" id="PS51257">
    <property type="entry name" value="PROKAR_LIPOPROTEIN"/>
    <property type="match status" value="1"/>
</dbReference>
<feature type="chain" id="PRO_5045249678" description="Lipoprotein" evidence="1">
    <location>
        <begin position="22"/>
        <end position="344"/>
    </location>
</feature>
<accession>A0ABT4DI65</accession>
<protein>
    <recommendedName>
        <fullName evidence="4">Lipoprotein</fullName>
    </recommendedName>
</protein>
<evidence type="ECO:0000313" key="3">
    <source>
        <dbReference type="Proteomes" id="UP001062738"/>
    </source>
</evidence>
<evidence type="ECO:0000256" key="1">
    <source>
        <dbReference type="SAM" id="SignalP"/>
    </source>
</evidence>
<dbReference type="Proteomes" id="UP001062738">
    <property type="component" value="Unassembled WGS sequence"/>
</dbReference>
<evidence type="ECO:0008006" key="4">
    <source>
        <dbReference type="Google" id="ProtNLM"/>
    </source>
</evidence>
<keyword evidence="1" id="KW-0732">Signal</keyword>
<gene>
    <name evidence="2" type="ORF">OCK72_06465</name>
</gene>
<organism evidence="2 3">
    <name type="scientific">Fusobacterium simiae</name>
    <dbReference type="NCBI Taxonomy" id="855"/>
    <lineage>
        <taxon>Bacteria</taxon>
        <taxon>Fusobacteriati</taxon>
        <taxon>Fusobacteriota</taxon>
        <taxon>Fusobacteriia</taxon>
        <taxon>Fusobacteriales</taxon>
        <taxon>Fusobacteriaceae</taxon>
        <taxon>Fusobacterium</taxon>
    </lineage>
</organism>
<proteinExistence type="predicted"/>
<dbReference type="RefSeq" id="WP_265152235.1">
    <property type="nucleotide sequence ID" value="NZ_JAOXXL010000016.1"/>
</dbReference>
<comment type="caution">
    <text evidence="2">The sequence shown here is derived from an EMBL/GenBank/DDBJ whole genome shotgun (WGS) entry which is preliminary data.</text>
</comment>
<dbReference type="EMBL" id="JAOXXL010000016">
    <property type="protein sequence ID" value="MCY7008300.1"/>
    <property type="molecule type" value="Genomic_DNA"/>
</dbReference>
<keyword evidence="3" id="KW-1185">Reference proteome</keyword>
<sequence length="344" mass="40741">MKKYLILFLSILIFASCTRLAINSAKESAANDEYYEGILELDEPIRKDIDNKELFESYENIFNKGKNYYNSINETRELFLMEKLYLDLPDSIKQKLPSINVDINRHRQNGEKIAVDLFQNTKSMGENTYREKIKKYKQYKRVLTYNPNEKNKVENELNKLDKKIEKTYTYRVNGNDSTLNSEIEKKFSQEIKNNIFRYSSGSPDVKLEINVDVVYFYPEDVNMKSFPKQYTENYKDSNGKDSTNIVSYSENIFTKTTSMRVKLNYRLISNLTGEVIFSGNKNFDKEYEEKWKTYFIISDKIFNKDRFPKDEKEKNVPSKKKIVEDITKEILNTVDADFYELPEI</sequence>